<evidence type="ECO:0000313" key="3">
    <source>
        <dbReference type="EMBL" id="TKC99881.1"/>
    </source>
</evidence>
<comment type="caution">
    <text evidence="3">The sequence shown here is derived from an EMBL/GenBank/DDBJ whole genome shotgun (WGS) entry which is preliminary data.</text>
</comment>
<name>A0A4U1J0J4_9BACT</name>
<keyword evidence="2" id="KW-0732">Signal</keyword>
<evidence type="ECO:0008006" key="5">
    <source>
        <dbReference type="Google" id="ProtNLM"/>
    </source>
</evidence>
<dbReference type="Proteomes" id="UP000309215">
    <property type="component" value="Unassembled WGS sequence"/>
</dbReference>
<organism evidence="3 4">
    <name type="scientific">Polyangium fumosum</name>
    <dbReference type="NCBI Taxonomy" id="889272"/>
    <lineage>
        <taxon>Bacteria</taxon>
        <taxon>Pseudomonadati</taxon>
        <taxon>Myxococcota</taxon>
        <taxon>Polyangia</taxon>
        <taxon>Polyangiales</taxon>
        <taxon>Polyangiaceae</taxon>
        <taxon>Polyangium</taxon>
    </lineage>
</organism>
<gene>
    <name evidence="3" type="ORF">E8A74_36315</name>
</gene>
<sequence length="259" mass="27791">MTTRRTALLFLASLGLLVSREARADLIPDGEKRVDYTFELENSSQFPDYVFLAHPYTTSFGAPMPELCVLGGMPRIVGKYVQPVVYAMKKSDYEASSLRKLEGAALEAFFAEGKGLISSGLTIRPEHFVPDRWPVKGMHDVVRVEKLEGGVFVARLVKVVYFFDDGKRVPVDYPADGKRPFPPGFAPTPPRDEAAETPSPSTTADPAENTPAAPAHAPSGCGGCAVKGEEGAAGFMFLLGALAALRGRRRAGNSGSMAP</sequence>
<evidence type="ECO:0000256" key="2">
    <source>
        <dbReference type="SAM" id="SignalP"/>
    </source>
</evidence>
<evidence type="ECO:0000256" key="1">
    <source>
        <dbReference type="SAM" id="MobiDB-lite"/>
    </source>
</evidence>
<accession>A0A4U1J0J4</accession>
<feature type="compositionally biased region" description="Pro residues" evidence="1">
    <location>
        <begin position="180"/>
        <end position="189"/>
    </location>
</feature>
<dbReference type="RefSeq" id="WP_136933682.1">
    <property type="nucleotide sequence ID" value="NZ_SSMQ01000052.1"/>
</dbReference>
<keyword evidence="4" id="KW-1185">Reference proteome</keyword>
<feature type="region of interest" description="Disordered" evidence="1">
    <location>
        <begin position="173"/>
        <end position="219"/>
    </location>
</feature>
<protein>
    <recommendedName>
        <fullName evidence="5">MYXO-CTERM domain-containing protein</fullName>
    </recommendedName>
</protein>
<feature type="signal peptide" evidence="2">
    <location>
        <begin position="1"/>
        <end position="24"/>
    </location>
</feature>
<dbReference type="EMBL" id="SSMQ01000052">
    <property type="protein sequence ID" value="TKC99881.1"/>
    <property type="molecule type" value="Genomic_DNA"/>
</dbReference>
<evidence type="ECO:0000313" key="4">
    <source>
        <dbReference type="Proteomes" id="UP000309215"/>
    </source>
</evidence>
<proteinExistence type="predicted"/>
<reference evidence="3 4" key="1">
    <citation type="submission" date="2019-04" db="EMBL/GenBank/DDBJ databases">
        <authorList>
            <person name="Li Y."/>
            <person name="Wang J."/>
        </authorList>
    </citation>
    <scope>NUCLEOTIDE SEQUENCE [LARGE SCALE GENOMIC DNA]</scope>
    <source>
        <strain evidence="3 4">DSM 14668</strain>
    </source>
</reference>
<dbReference type="InterPro" id="IPR024038">
    <property type="entry name" value="MYXO-CTERM"/>
</dbReference>
<feature type="chain" id="PRO_5020406427" description="MYXO-CTERM domain-containing protein" evidence="2">
    <location>
        <begin position="25"/>
        <end position="259"/>
    </location>
</feature>
<dbReference type="AlphaFoldDB" id="A0A4U1J0J4"/>
<dbReference type="NCBIfam" id="TIGR03901">
    <property type="entry name" value="MYXO-CTERM"/>
    <property type="match status" value="1"/>
</dbReference>
<dbReference type="OrthoDB" id="495418at2"/>